<feature type="domain" description="Sulfatase N-terminal" evidence="4">
    <location>
        <begin position="234"/>
        <end position="328"/>
    </location>
</feature>
<accession>A0A8A0XRW2</accession>
<keyword evidence="2 6" id="KW-0808">Transferase</keyword>
<dbReference type="CDD" id="cd16024">
    <property type="entry name" value="GPI_EPT_2"/>
    <property type="match status" value="1"/>
</dbReference>
<dbReference type="InterPro" id="IPR045687">
    <property type="entry name" value="PIGG/GPI7_C"/>
</dbReference>
<dbReference type="Gene3D" id="3.40.720.10">
    <property type="entry name" value="Alkaline Phosphatase, subunit A"/>
    <property type="match status" value="1"/>
</dbReference>
<keyword evidence="2" id="KW-0337">GPI-anchor biosynthesis</keyword>
<feature type="transmembrane region" description="Helical" evidence="2">
    <location>
        <begin position="7"/>
        <end position="29"/>
    </location>
</feature>
<feature type="region of interest" description="Disordered" evidence="3">
    <location>
        <begin position="787"/>
        <end position="849"/>
    </location>
</feature>
<protein>
    <recommendedName>
        <fullName evidence="2">GPI ethanolamine phosphate transferase 2</fullName>
    </recommendedName>
</protein>
<comment type="function">
    <text evidence="2">Ethanolamine phosphate transferase involved in glycosylphosphatidylinositol-anchor biosynthesis. Transfers ethanolamine phosphate to the GPI second mannose.</text>
</comment>
<feature type="compositionally biased region" description="Basic and acidic residues" evidence="3">
    <location>
        <begin position="820"/>
        <end position="838"/>
    </location>
</feature>
<evidence type="ECO:0000256" key="1">
    <source>
        <dbReference type="ARBA" id="ARBA00023180"/>
    </source>
</evidence>
<sequence>MGRYKQNISLVGANLLIPIGVILFIVGFFRGRPPISNPTGFGIDGVEHDNPPSAPFNKVIFMMVDALRSDFVYAKNTGFTYTQSLIRSGSAIPFTARAASPTLTLSRVKALTQGTSQSFLDVWLNIFESESARSLVGTDTWLSRLKAERDQEKKMVFYGAELWLDMYADIFDRSEGTDAWYLPEFKTVDTNITRHLPDELENDDWKALILHFLGLDNIAHQGGSSGAHMVPKQAEMDDVVKLIYNAMEHKPHLKDTIFVLLGDHGMTEQGNHGGASPSEIAAAMVFMSPKLKKISNGLESPVPATHDYNYYSVINQVDLVPTLAGLMGFNIPRRSLGVFPSELSKLFDTPEQRLQYLFKNAQQLRALLESEHEVADADGFACSAKCEECHNDLTRVICLSRNALIAKEKWESGALTVAEDAYQVTRKFCAYAQQLLNTPPNNPSTLHLSLSIAAISASLFLLLGAYSSSGAPWDTGVLAFGLTLAFHGPTMFINELVVKEHHYWYWTSIIWLVYLGAKRVAHGESMLKAAIYPVTLQFLSQSLDHMTNPPQHSVINYIHSQFSNHQVLFWIPGLMIYVSGLNSVSRYLGLGSFFSITASTILCLSAVFFRLSSTYRLSPESFNFAPSWLTDVFASVNRNSSLNIFWAGLGACLVLTHLLPATLLGIVELVNLYLRSLTRSEHLVLFPIFDLQLQWLLSSVADTSPSEIAVTVLLLGQSAFYASGHSNSFSSFDLTNGFNGIETSRAVAVALQALLSNYFGPVWWSLASLRLLLAWSEARVISAPEQSKMRPEITVSSPKGQEQTNGTSEIERGRKLHANGRTDRRATSPRFDQKKLGESPKVNNSSTHGRSPVFEHLTLQTLHTAFTSLAVILVCVWRRNDPTIWTVLTPKCLNIILWACFQQLMVNLILSTAIWVFVVV</sequence>
<comment type="similarity">
    <text evidence="2">Belongs to the PIGG/PIGN/PIGO family. PIGG subfamily.</text>
</comment>
<feature type="transmembrane region" description="Helical" evidence="2">
    <location>
        <begin position="644"/>
        <end position="670"/>
    </location>
</feature>
<evidence type="ECO:0000259" key="5">
    <source>
        <dbReference type="Pfam" id="PF19316"/>
    </source>
</evidence>
<name>A0A8A0XRW2_9PLEO</name>
<dbReference type="GO" id="GO:0005789">
    <property type="term" value="C:endoplasmic reticulum membrane"/>
    <property type="evidence" value="ECO:0007669"/>
    <property type="project" value="UniProtKB-SubCell"/>
</dbReference>
<dbReference type="InterPro" id="IPR037674">
    <property type="entry name" value="PIG-G_N"/>
</dbReference>
<gene>
    <name evidence="6" type="primary">g105</name>
</gene>
<dbReference type="InterPro" id="IPR000917">
    <property type="entry name" value="Sulfatase_N"/>
</dbReference>
<dbReference type="AlphaFoldDB" id="A0A8A0XRW2"/>
<comment type="pathway">
    <text evidence="2">Glycolipid biosynthesis; glycosylphosphatidylinositol-anchor biosynthesis.</text>
</comment>
<comment type="subcellular location">
    <subcellularLocation>
        <location evidence="2">Endoplasmic reticulum membrane</location>
        <topology evidence="2">Multi-pass membrane protein</topology>
    </subcellularLocation>
</comment>
<dbReference type="GO" id="GO:0006506">
    <property type="term" value="P:GPI anchor biosynthetic process"/>
    <property type="evidence" value="ECO:0007669"/>
    <property type="project" value="UniProtKB-UniPathway"/>
</dbReference>
<feature type="transmembrane region" description="Helical" evidence="2">
    <location>
        <begin position="895"/>
        <end position="918"/>
    </location>
</feature>
<dbReference type="UniPathway" id="UPA00196"/>
<evidence type="ECO:0000256" key="2">
    <source>
        <dbReference type="RuleBase" id="RU367106"/>
    </source>
</evidence>
<dbReference type="Pfam" id="PF00884">
    <property type="entry name" value="Sulfatase"/>
    <property type="match status" value="1"/>
</dbReference>
<dbReference type="PANTHER" id="PTHR23072">
    <property type="entry name" value="PHOSPHATIDYLINOSITOL GLYCAN-RELATED"/>
    <property type="match status" value="1"/>
</dbReference>
<evidence type="ECO:0000259" key="4">
    <source>
        <dbReference type="Pfam" id="PF00884"/>
    </source>
</evidence>
<dbReference type="Pfam" id="PF19316">
    <property type="entry name" value="PIGO_PIGG"/>
    <property type="match status" value="1"/>
</dbReference>
<dbReference type="InterPro" id="IPR039527">
    <property type="entry name" value="PIGG/GPI7"/>
</dbReference>
<feature type="transmembrane region" description="Helical" evidence="2">
    <location>
        <begin position="587"/>
        <end position="609"/>
    </location>
</feature>
<reference evidence="6" key="1">
    <citation type="journal article" date="2021" name="J. Ind. Microbiol. Biotechnol.">
        <title>Anti-cryptococcal activity of preussolides A and B, phosphoethanolamine-substituted 24-membered macrolides, and leptosin C from coprophilous isolates of Preussia typharum.</title>
        <authorList>
            <person name="Perlatti B."/>
            <person name="Lan N."/>
            <person name="Xiang M."/>
            <person name="Earp C.E."/>
            <person name="Spraker J.E."/>
            <person name="Harvey C.J.B."/>
            <person name="Nichols C.B."/>
            <person name="Alspaugh J.A."/>
            <person name="Gloer J.B."/>
            <person name="Bills G.F."/>
        </authorList>
    </citation>
    <scope>NUCLEOTIDE SEQUENCE</scope>
    <source>
        <strain evidence="6">BGC</strain>
    </source>
</reference>
<comment type="caution">
    <text evidence="2">Lacks conserved residue(s) required for the propagation of feature annotation.</text>
</comment>
<dbReference type="GO" id="GO:0051267">
    <property type="term" value="F:CP2 mannose-ethanolamine phosphotransferase activity"/>
    <property type="evidence" value="ECO:0007669"/>
    <property type="project" value="TreeGrafter"/>
</dbReference>
<dbReference type="SUPFAM" id="SSF53649">
    <property type="entry name" value="Alkaline phosphatase-like"/>
    <property type="match status" value="1"/>
</dbReference>
<dbReference type="PANTHER" id="PTHR23072:SF0">
    <property type="entry name" value="GPI ETHANOLAMINE PHOSPHATE TRANSFERASE 2"/>
    <property type="match status" value="1"/>
</dbReference>
<dbReference type="EMBL" id="MW147207">
    <property type="protein sequence ID" value="QSQ85905.1"/>
    <property type="molecule type" value="Genomic_DNA"/>
</dbReference>
<keyword evidence="2" id="KW-0812">Transmembrane</keyword>
<keyword evidence="1" id="KW-0325">Glycoprotein</keyword>
<dbReference type="InterPro" id="IPR017850">
    <property type="entry name" value="Alkaline_phosphatase_core_sf"/>
</dbReference>
<feature type="compositionally biased region" description="Polar residues" evidence="3">
    <location>
        <begin position="794"/>
        <end position="808"/>
    </location>
</feature>
<organism evidence="6">
    <name type="scientific">Preussia typharum</name>
    <dbReference type="NCBI Taxonomy" id="718249"/>
    <lineage>
        <taxon>Eukaryota</taxon>
        <taxon>Fungi</taxon>
        <taxon>Dikarya</taxon>
        <taxon>Ascomycota</taxon>
        <taxon>Pezizomycotina</taxon>
        <taxon>Dothideomycetes</taxon>
        <taxon>Pleosporomycetidae</taxon>
        <taxon>Pleosporales</taxon>
        <taxon>Sporormiaceae</taxon>
        <taxon>Preussia/Sporomiella species complex</taxon>
        <taxon>Preussia</taxon>
    </lineage>
</organism>
<keyword evidence="2" id="KW-0256">Endoplasmic reticulum</keyword>
<feature type="domain" description="GPI ethanolamine phosphate transferase 2 C-terminal" evidence="5">
    <location>
        <begin position="448"/>
        <end position="916"/>
    </location>
</feature>
<evidence type="ECO:0000313" key="6">
    <source>
        <dbReference type="EMBL" id="QSQ85905.1"/>
    </source>
</evidence>
<proteinExistence type="inferred from homology"/>
<keyword evidence="2" id="KW-0472">Membrane</keyword>
<evidence type="ECO:0000256" key="3">
    <source>
        <dbReference type="SAM" id="MobiDB-lite"/>
    </source>
</evidence>
<keyword evidence="2" id="KW-1133">Transmembrane helix</keyword>